<dbReference type="InterPro" id="IPR010982">
    <property type="entry name" value="Lambda_DNA-bd_dom_sf"/>
</dbReference>
<dbReference type="SUPFAM" id="SSF47413">
    <property type="entry name" value="lambda repressor-like DNA-binding domains"/>
    <property type="match status" value="1"/>
</dbReference>
<evidence type="ECO:0000256" key="1">
    <source>
        <dbReference type="ARBA" id="ARBA00023015"/>
    </source>
</evidence>
<dbReference type="CDD" id="cd00093">
    <property type="entry name" value="HTH_XRE"/>
    <property type="match status" value="1"/>
</dbReference>
<keyword evidence="3" id="KW-0804">Transcription</keyword>
<keyword evidence="6" id="KW-1185">Reference proteome</keyword>
<evidence type="ECO:0000313" key="6">
    <source>
        <dbReference type="Proteomes" id="UP000598271"/>
    </source>
</evidence>
<dbReference type="Proteomes" id="UP000598271">
    <property type="component" value="Unassembled WGS sequence"/>
</dbReference>
<gene>
    <name evidence="5" type="ORF">GCM10007390_00100</name>
</gene>
<evidence type="ECO:0000313" key="5">
    <source>
        <dbReference type="EMBL" id="GHB51524.1"/>
    </source>
</evidence>
<dbReference type="RefSeq" id="WP_189562187.1">
    <property type="nucleotide sequence ID" value="NZ_BMXF01000001.1"/>
</dbReference>
<evidence type="ECO:0000259" key="4">
    <source>
        <dbReference type="Pfam" id="PF00717"/>
    </source>
</evidence>
<dbReference type="InterPro" id="IPR036286">
    <property type="entry name" value="LexA/Signal_pep-like_sf"/>
</dbReference>
<proteinExistence type="predicted"/>
<feature type="domain" description="Peptidase S24/S26A/S26B/S26C" evidence="4">
    <location>
        <begin position="120"/>
        <end position="213"/>
    </location>
</feature>
<reference evidence="5 6" key="1">
    <citation type="journal article" date="2014" name="Int. J. Syst. Evol. Microbiol.">
        <title>Complete genome sequence of Corynebacterium casei LMG S-19264T (=DSM 44701T), isolated from a smear-ripened cheese.</title>
        <authorList>
            <consortium name="US DOE Joint Genome Institute (JGI-PGF)"/>
            <person name="Walter F."/>
            <person name="Albersmeier A."/>
            <person name="Kalinowski J."/>
            <person name="Ruckert C."/>
        </authorList>
    </citation>
    <scope>NUCLEOTIDE SEQUENCE [LARGE SCALE GENOMIC DNA]</scope>
    <source>
        <strain evidence="5 6">KCTC 12866</strain>
    </source>
</reference>
<comment type="caution">
    <text evidence="5">The sequence shown here is derived from an EMBL/GenBank/DDBJ whole genome shotgun (WGS) entry which is preliminary data.</text>
</comment>
<dbReference type="SUPFAM" id="SSF51306">
    <property type="entry name" value="LexA/Signal peptidase"/>
    <property type="match status" value="1"/>
</dbReference>
<sequence length="231" mass="25778">MKETDNSIQDRLKQVFDALGITIYQIAKDLDENSSKFYNILSGRAKPSYDTIIGILNHYPQVRSDFLLRGEGPVLADGGYSNAYVSMDETDYVEVPFVPVKFHASFVESYGEGYRFEDLDSCTVSKDLVSNLKEPVVLEVSGNSMSPQLVHGARILAVPVDTGDWIYQSGGVFAVIYRDFFVVKRIRENDLLTKHYLTLHSDNPMGGSVTVPSNEIRGIWRVANIVSAPVE</sequence>
<protein>
    <recommendedName>
        <fullName evidence="4">Peptidase S24/S26A/S26B/S26C domain-containing protein</fullName>
    </recommendedName>
</protein>
<evidence type="ECO:0000256" key="2">
    <source>
        <dbReference type="ARBA" id="ARBA00023125"/>
    </source>
</evidence>
<keyword evidence="1" id="KW-0805">Transcription regulation</keyword>
<dbReference type="Pfam" id="PF00717">
    <property type="entry name" value="Peptidase_S24"/>
    <property type="match status" value="1"/>
</dbReference>
<dbReference type="EMBL" id="BMXF01000001">
    <property type="protein sequence ID" value="GHB51524.1"/>
    <property type="molecule type" value="Genomic_DNA"/>
</dbReference>
<dbReference type="InterPro" id="IPR015927">
    <property type="entry name" value="Peptidase_S24_S26A/B/C"/>
</dbReference>
<dbReference type="AlphaFoldDB" id="A0A8J3D0D5"/>
<dbReference type="PANTHER" id="PTHR40661">
    <property type="match status" value="1"/>
</dbReference>
<evidence type="ECO:0000256" key="3">
    <source>
        <dbReference type="ARBA" id="ARBA00023163"/>
    </source>
</evidence>
<dbReference type="Gene3D" id="2.10.109.10">
    <property type="entry name" value="Umud Fragment, subunit A"/>
    <property type="match status" value="1"/>
</dbReference>
<dbReference type="PANTHER" id="PTHR40661:SF3">
    <property type="entry name" value="FELS-1 PROPHAGE TRANSCRIPTIONAL REGULATOR"/>
    <property type="match status" value="1"/>
</dbReference>
<organism evidence="5 6">
    <name type="scientific">Persicitalea jodogahamensis</name>
    <dbReference type="NCBI Taxonomy" id="402147"/>
    <lineage>
        <taxon>Bacteria</taxon>
        <taxon>Pseudomonadati</taxon>
        <taxon>Bacteroidota</taxon>
        <taxon>Cytophagia</taxon>
        <taxon>Cytophagales</taxon>
        <taxon>Spirosomataceae</taxon>
        <taxon>Persicitalea</taxon>
    </lineage>
</organism>
<dbReference type="InterPro" id="IPR039418">
    <property type="entry name" value="LexA-like"/>
</dbReference>
<name>A0A8J3D0D5_9BACT</name>
<keyword evidence="2" id="KW-0238">DNA-binding</keyword>
<dbReference type="GO" id="GO:0003677">
    <property type="term" value="F:DNA binding"/>
    <property type="evidence" value="ECO:0007669"/>
    <property type="project" value="UniProtKB-KW"/>
</dbReference>
<accession>A0A8J3D0D5</accession>
<dbReference type="InterPro" id="IPR001387">
    <property type="entry name" value="Cro/C1-type_HTH"/>
</dbReference>
<dbReference type="CDD" id="cd06529">
    <property type="entry name" value="S24_LexA-like"/>
    <property type="match status" value="1"/>
</dbReference>